<dbReference type="InterPro" id="IPR050585">
    <property type="entry name" value="Xaa-Pro_dipeptidyl-ppase/CocE"/>
</dbReference>
<dbReference type="PANTHER" id="PTHR43056:SF5">
    <property type="entry name" value="PEPTIDASE S9 PROLYL OLIGOPEPTIDASE CATALYTIC DOMAIN-CONTAINING PROTEIN"/>
    <property type="match status" value="1"/>
</dbReference>
<protein>
    <submittedName>
        <fullName evidence="2">Peptidase S9</fullName>
    </submittedName>
</protein>
<sequence>MAGRALGLAEPRVAGDRLYWLESRPREKGRVVLVSLDKDGTILDETPPPFDLGTHVHEYGGAPYAVAPDGRIVTSDRKAGVVRLRHAAGTWREIAGDCESGARYADFAFDTAGAGLLAVREAEAEGLTEPRASIVWLGPDGRQVELLAGADFYAAPRVSPDGSWLAWIEWAHPDMPWDATRLCLAPIERSGGEVTLGPARVLAGADGVCSVIEPVWTPEGNLLANSDARDGWAPVRFAPARNWAMEWLPDPGGETGFPHWVFGQRTLTPLPGGALLALVVRDGIARVRLLRDGIWEDTALSAPFWSPEPFGDGFAWLDAPPDAPAAIVTGRPGETTCSPHLTHRPAFALPDSVAAVDISSPAPLRFPTSDGAEAHALFYPPANARHSLAPGEKPPLLVMAHGGPTGRAGTAFAFKVQWWTSRGFAVLDVNYRGSTGFGRAYRTALEGRWGLLDVMDCIDAVRHVLARNLADPARCFMRGSSAGGLTVLEALATCDLFTAGTSLYGVTDLRALAQETHKFEARYLDRLIGPWPEAEALYVERSPLFHPERIHVPVLFLHGGQDRVVPLAQAERMAASLRANGTRAELHVYPDEGHGFRQRETIMDSFARELTFYRGLFPSARR</sequence>
<evidence type="ECO:0000313" key="3">
    <source>
        <dbReference type="Proteomes" id="UP000019760"/>
    </source>
</evidence>
<evidence type="ECO:0000313" key="2">
    <source>
        <dbReference type="EMBL" id="GAJ30164.1"/>
    </source>
</evidence>
<dbReference type="EMBL" id="BAND01000108">
    <property type="protein sequence ID" value="GAJ30164.1"/>
    <property type="molecule type" value="Genomic_DNA"/>
</dbReference>
<dbReference type="GO" id="GO:0006508">
    <property type="term" value="P:proteolysis"/>
    <property type="evidence" value="ECO:0007669"/>
    <property type="project" value="InterPro"/>
</dbReference>
<dbReference type="InterPro" id="IPR011042">
    <property type="entry name" value="6-blade_b-propeller_TolB-like"/>
</dbReference>
<name>A0A023D7S1_ACIMT</name>
<evidence type="ECO:0000259" key="1">
    <source>
        <dbReference type="Pfam" id="PF00326"/>
    </source>
</evidence>
<dbReference type="SUPFAM" id="SSF53474">
    <property type="entry name" value="alpha/beta-Hydrolases"/>
    <property type="match status" value="1"/>
</dbReference>
<proteinExistence type="predicted"/>
<dbReference type="Gene3D" id="3.40.50.1820">
    <property type="entry name" value="alpha/beta hydrolase"/>
    <property type="match status" value="1"/>
</dbReference>
<feature type="domain" description="Peptidase S9 prolyl oligopeptidase catalytic" evidence="1">
    <location>
        <begin position="412"/>
        <end position="615"/>
    </location>
</feature>
<keyword evidence="3" id="KW-1185">Reference proteome</keyword>
<dbReference type="PANTHER" id="PTHR43056">
    <property type="entry name" value="PEPTIDASE S9 PROLYL OLIGOPEPTIDASE"/>
    <property type="match status" value="1"/>
</dbReference>
<dbReference type="Pfam" id="PF00326">
    <property type="entry name" value="Peptidase_S9"/>
    <property type="match status" value="1"/>
</dbReference>
<dbReference type="InterPro" id="IPR029058">
    <property type="entry name" value="AB_hydrolase_fold"/>
</dbReference>
<comment type="caution">
    <text evidence="2">The sequence shown here is derived from an EMBL/GenBank/DDBJ whole genome shotgun (WGS) entry which is preliminary data.</text>
</comment>
<dbReference type="SUPFAM" id="SSF69304">
    <property type="entry name" value="Tricorn protease N-terminal domain"/>
    <property type="match status" value="1"/>
</dbReference>
<dbReference type="AlphaFoldDB" id="A0A023D7S1"/>
<gene>
    <name evidence="2" type="ORF">Amme_109_008</name>
</gene>
<dbReference type="Gene3D" id="2.120.10.30">
    <property type="entry name" value="TolB, C-terminal domain"/>
    <property type="match status" value="1"/>
</dbReference>
<dbReference type="InterPro" id="IPR001375">
    <property type="entry name" value="Peptidase_S9_cat"/>
</dbReference>
<reference evidence="2 3" key="2">
    <citation type="journal article" date="2014" name="FEMS Microbiol. Lett.">
        <title>Draft genomic DNA sequence of the facultatively methylotrophic bacterium Acidomonas methanolica type strain MB58.</title>
        <authorList>
            <person name="Higashiura N."/>
            <person name="Hadano H."/>
            <person name="Hirakawa H."/>
            <person name="Matsutani M."/>
            <person name="Takabe S."/>
            <person name="Matsushita K."/>
            <person name="Azuma Y."/>
        </authorList>
    </citation>
    <scope>NUCLEOTIDE SEQUENCE [LARGE SCALE GENOMIC DNA]</scope>
    <source>
        <strain evidence="2 3">MB58</strain>
    </source>
</reference>
<dbReference type="GO" id="GO:0008236">
    <property type="term" value="F:serine-type peptidase activity"/>
    <property type="evidence" value="ECO:0007669"/>
    <property type="project" value="InterPro"/>
</dbReference>
<accession>A0A023D7S1</accession>
<reference evidence="3" key="1">
    <citation type="journal article" date="2014" name="FEMS Microbiol. Lett.">
        <title>Draft Genomic DNA Sequence of the Facultatively Methylotrophic Bacterium Acidomonas methanolica type strain MB58.</title>
        <authorList>
            <person name="Higashiura N."/>
            <person name="Hadano H."/>
            <person name="Hirakawa H."/>
            <person name="Matsutani M."/>
            <person name="Takabe S."/>
            <person name="Matsushita K."/>
            <person name="Azuma Y."/>
        </authorList>
    </citation>
    <scope>NUCLEOTIDE SEQUENCE [LARGE SCALE GENOMIC DNA]</scope>
    <source>
        <strain evidence="3">MB58</strain>
    </source>
</reference>
<organism evidence="2 3">
    <name type="scientific">Acidomonas methanolica NBRC 104435</name>
    <dbReference type="NCBI Taxonomy" id="1231351"/>
    <lineage>
        <taxon>Bacteria</taxon>
        <taxon>Pseudomonadati</taxon>
        <taxon>Pseudomonadota</taxon>
        <taxon>Alphaproteobacteria</taxon>
        <taxon>Acetobacterales</taxon>
        <taxon>Acetobacteraceae</taxon>
        <taxon>Acidomonas</taxon>
    </lineage>
</organism>
<dbReference type="Proteomes" id="UP000019760">
    <property type="component" value="Unassembled WGS sequence"/>
</dbReference>